<evidence type="ECO:0000256" key="1">
    <source>
        <dbReference type="ARBA" id="ARBA00022729"/>
    </source>
</evidence>
<evidence type="ECO:0000313" key="3">
    <source>
        <dbReference type="Proteomes" id="UP000198847"/>
    </source>
</evidence>
<keyword evidence="3" id="KW-1185">Reference proteome</keyword>
<dbReference type="STRING" id="112903.SAMN04490178_105102"/>
<dbReference type="Proteomes" id="UP000198847">
    <property type="component" value="Unassembled WGS sequence"/>
</dbReference>
<dbReference type="OrthoDB" id="3034376at2"/>
<dbReference type="SUPFAM" id="SSF53850">
    <property type="entry name" value="Periplasmic binding protein-like II"/>
    <property type="match status" value="1"/>
</dbReference>
<evidence type="ECO:0000313" key="2">
    <source>
        <dbReference type="EMBL" id="SEO79146.1"/>
    </source>
</evidence>
<dbReference type="PANTHER" id="PTHR30006">
    <property type="entry name" value="THIAMINE-BINDING PERIPLASMIC PROTEIN-RELATED"/>
    <property type="match status" value="1"/>
</dbReference>
<dbReference type="InterPro" id="IPR026045">
    <property type="entry name" value="Ferric-bd"/>
</dbReference>
<dbReference type="GO" id="GO:0030976">
    <property type="term" value="F:thiamine pyrophosphate binding"/>
    <property type="evidence" value="ECO:0007669"/>
    <property type="project" value="TreeGrafter"/>
</dbReference>
<dbReference type="GO" id="GO:0030288">
    <property type="term" value="C:outer membrane-bounded periplasmic space"/>
    <property type="evidence" value="ECO:0007669"/>
    <property type="project" value="TreeGrafter"/>
</dbReference>
<dbReference type="PANTHER" id="PTHR30006:SF2">
    <property type="entry name" value="ABC TRANSPORTER SUBSTRATE-BINDING PROTEIN"/>
    <property type="match status" value="1"/>
</dbReference>
<dbReference type="GO" id="GO:0030975">
    <property type="term" value="F:thiamine binding"/>
    <property type="evidence" value="ECO:0007669"/>
    <property type="project" value="TreeGrafter"/>
</dbReference>
<proteinExistence type="predicted"/>
<dbReference type="AlphaFoldDB" id="A0A1H8SKU7"/>
<dbReference type="RefSeq" id="WP_091744807.1">
    <property type="nucleotide sequence ID" value="NZ_FODY01000005.1"/>
</dbReference>
<dbReference type="Pfam" id="PF13343">
    <property type="entry name" value="SBP_bac_6"/>
    <property type="match status" value="1"/>
</dbReference>
<protein>
    <submittedName>
        <fullName evidence="2">Iron(III) transport system substrate-binding protein</fullName>
    </submittedName>
</protein>
<dbReference type="EMBL" id="FODY01000005">
    <property type="protein sequence ID" value="SEO79146.1"/>
    <property type="molecule type" value="Genomic_DNA"/>
</dbReference>
<name>A0A1H8SKU7_9FIRM</name>
<dbReference type="PIRSF" id="PIRSF002825">
    <property type="entry name" value="CfbpA"/>
    <property type="match status" value="1"/>
</dbReference>
<sequence length="344" mass="38903">MRRYLSVLFVSYLLIIAVVSGSTYLTGQAGKQQAKDIKSITVYTSLPLEQIEPLAQDFEKSQEIRVNIVPLSEADLLVRANSQKEKPQADLILANRALLEQAKAANLLMPYTSEQLDIIPARFIDKDNFWTGIWYDPIVFVANQDFLKKMPQPPAKWSDLTKVNTVRVGITDFLASESSANLLYTLMSNQGEQQTLTFLKQLHPQIVQYAKFLATPVRMAGLGEVDIAIAVQSEAMRYLKDSFPLTIIHPEEGTAYLLTGAGLIKDAPQQAEAKLFINWLTQENAQAALQRNKLYFVPTNPEIPAYKSYDTKNLKLLENKLVNQEQQKQLLDKWVQTVRLNTKQ</sequence>
<keyword evidence="1" id="KW-0732">Signal</keyword>
<accession>A0A1H8SKU7</accession>
<organism evidence="2 3">
    <name type="scientific">Propionispora vibrioides</name>
    <dbReference type="NCBI Taxonomy" id="112903"/>
    <lineage>
        <taxon>Bacteria</taxon>
        <taxon>Bacillati</taxon>
        <taxon>Bacillota</taxon>
        <taxon>Negativicutes</taxon>
        <taxon>Selenomonadales</taxon>
        <taxon>Sporomusaceae</taxon>
        <taxon>Propionispora</taxon>
    </lineage>
</organism>
<dbReference type="Gene3D" id="3.40.190.10">
    <property type="entry name" value="Periplasmic binding protein-like II"/>
    <property type="match status" value="2"/>
</dbReference>
<dbReference type="GO" id="GO:0015888">
    <property type="term" value="P:thiamine transport"/>
    <property type="evidence" value="ECO:0007669"/>
    <property type="project" value="TreeGrafter"/>
</dbReference>
<gene>
    <name evidence="2" type="ORF">SAMN04490178_105102</name>
</gene>
<reference evidence="2 3" key="1">
    <citation type="submission" date="2016-10" db="EMBL/GenBank/DDBJ databases">
        <authorList>
            <person name="de Groot N.N."/>
        </authorList>
    </citation>
    <scope>NUCLEOTIDE SEQUENCE [LARGE SCALE GENOMIC DNA]</scope>
    <source>
        <strain evidence="2 3">DSM 13305</strain>
    </source>
</reference>